<gene>
    <name evidence="1" type="ORF">GCM10011611_33300</name>
</gene>
<proteinExistence type="predicted"/>
<dbReference type="EMBL" id="BMJQ01000008">
    <property type="protein sequence ID" value="GGF24616.1"/>
    <property type="molecule type" value="Genomic_DNA"/>
</dbReference>
<name>A0A8J3E2U9_9PROT</name>
<comment type="caution">
    <text evidence="1">The sequence shown here is derived from an EMBL/GenBank/DDBJ whole genome shotgun (WGS) entry which is preliminary data.</text>
</comment>
<keyword evidence="2" id="KW-1185">Reference proteome</keyword>
<evidence type="ECO:0000313" key="2">
    <source>
        <dbReference type="Proteomes" id="UP000646365"/>
    </source>
</evidence>
<organism evidence="1 2">
    <name type="scientific">Aliidongia dinghuensis</name>
    <dbReference type="NCBI Taxonomy" id="1867774"/>
    <lineage>
        <taxon>Bacteria</taxon>
        <taxon>Pseudomonadati</taxon>
        <taxon>Pseudomonadota</taxon>
        <taxon>Alphaproteobacteria</taxon>
        <taxon>Rhodospirillales</taxon>
        <taxon>Dongiaceae</taxon>
        <taxon>Aliidongia</taxon>
    </lineage>
</organism>
<reference evidence="1" key="1">
    <citation type="journal article" date="2014" name="Int. J. Syst. Evol. Microbiol.">
        <title>Complete genome sequence of Corynebacterium casei LMG S-19264T (=DSM 44701T), isolated from a smear-ripened cheese.</title>
        <authorList>
            <consortium name="US DOE Joint Genome Institute (JGI-PGF)"/>
            <person name="Walter F."/>
            <person name="Albersmeier A."/>
            <person name="Kalinowski J."/>
            <person name="Ruckert C."/>
        </authorList>
    </citation>
    <scope>NUCLEOTIDE SEQUENCE</scope>
    <source>
        <strain evidence="1">CGMCC 1.15725</strain>
    </source>
</reference>
<accession>A0A8J3E2U9</accession>
<reference evidence="1" key="2">
    <citation type="submission" date="2020-09" db="EMBL/GenBank/DDBJ databases">
        <authorList>
            <person name="Sun Q."/>
            <person name="Zhou Y."/>
        </authorList>
    </citation>
    <scope>NUCLEOTIDE SEQUENCE</scope>
    <source>
        <strain evidence="1">CGMCC 1.15725</strain>
    </source>
</reference>
<evidence type="ECO:0000313" key="1">
    <source>
        <dbReference type="EMBL" id="GGF24616.1"/>
    </source>
</evidence>
<dbReference type="Proteomes" id="UP000646365">
    <property type="component" value="Unassembled WGS sequence"/>
</dbReference>
<dbReference type="AlphaFoldDB" id="A0A8J3E2U9"/>
<sequence>MGARDGSIIAAIITIHMPRNDAAAPGHVWPHISSHAIDSVQPPGIGISPIADIDTLPAIVAATLAAKSSAEMPKRACSEARSEAVRAARLR</sequence>
<protein>
    <submittedName>
        <fullName evidence="1">Uncharacterized protein</fullName>
    </submittedName>
</protein>